<comment type="caution">
    <text evidence="8">The sequence shown here is derived from an EMBL/GenBank/DDBJ whole genome shotgun (WGS) entry which is preliminary data.</text>
</comment>
<feature type="compositionally biased region" description="Acidic residues" evidence="6">
    <location>
        <begin position="59"/>
        <end position="75"/>
    </location>
</feature>
<evidence type="ECO:0000256" key="6">
    <source>
        <dbReference type="SAM" id="MobiDB-lite"/>
    </source>
</evidence>
<dbReference type="EMBL" id="CALNXK010000024">
    <property type="protein sequence ID" value="CAH3111736.1"/>
    <property type="molecule type" value="Genomic_DNA"/>
</dbReference>
<dbReference type="InterPro" id="IPR004343">
    <property type="entry name" value="Plus-3_dom"/>
</dbReference>
<evidence type="ECO:0000256" key="3">
    <source>
        <dbReference type="ARBA" id="ARBA00023163"/>
    </source>
</evidence>
<keyword evidence="4" id="KW-0539">Nucleus</keyword>
<name>A0ABN8NJH3_9CNID</name>
<feature type="compositionally biased region" description="Basic and acidic residues" evidence="6">
    <location>
        <begin position="1"/>
        <end position="11"/>
    </location>
</feature>
<feature type="region of interest" description="Disordered" evidence="6">
    <location>
        <begin position="185"/>
        <end position="292"/>
    </location>
</feature>
<dbReference type="Pfam" id="PF03126">
    <property type="entry name" value="Plus-3"/>
    <property type="match status" value="1"/>
</dbReference>
<feature type="coiled-coil region" evidence="5">
    <location>
        <begin position="464"/>
        <end position="532"/>
    </location>
</feature>
<protein>
    <recommendedName>
        <fullName evidence="7">Plus3 domain-containing protein</fullName>
    </recommendedName>
</protein>
<organism evidence="8 9">
    <name type="scientific">Porites lobata</name>
    <dbReference type="NCBI Taxonomy" id="104759"/>
    <lineage>
        <taxon>Eukaryota</taxon>
        <taxon>Metazoa</taxon>
        <taxon>Cnidaria</taxon>
        <taxon>Anthozoa</taxon>
        <taxon>Hexacorallia</taxon>
        <taxon>Scleractinia</taxon>
        <taxon>Fungiina</taxon>
        <taxon>Poritidae</taxon>
        <taxon>Porites</taxon>
    </lineage>
</organism>
<dbReference type="Gene3D" id="3.90.70.200">
    <property type="entry name" value="Plus-3 domain"/>
    <property type="match status" value="1"/>
</dbReference>
<evidence type="ECO:0000313" key="8">
    <source>
        <dbReference type="EMBL" id="CAH3111736.1"/>
    </source>
</evidence>
<evidence type="ECO:0000259" key="7">
    <source>
        <dbReference type="PROSITE" id="PS51360"/>
    </source>
</evidence>
<feature type="compositionally biased region" description="Basic residues" evidence="6">
    <location>
        <begin position="185"/>
        <end position="196"/>
    </location>
</feature>
<reference evidence="8 9" key="1">
    <citation type="submission" date="2022-05" db="EMBL/GenBank/DDBJ databases">
        <authorList>
            <consortium name="Genoscope - CEA"/>
            <person name="William W."/>
        </authorList>
    </citation>
    <scope>NUCLEOTIDE SEQUENCE [LARGE SCALE GENOMIC DNA]</scope>
</reference>
<evidence type="ECO:0000256" key="2">
    <source>
        <dbReference type="ARBA" id="ARBA00023015"/>
    </source>
</evidence>
<feature type="compositionally biased region" description="Acidic residues" evidence="6">
    <location>
        <begin position="23"/>
        <end position="35"/>
    </location>
</feature>
<keyword evidence="5" id="KW-0175">Coiled coil</keyword>
<feature type="compositionally biased region" description="Basic and acidic residues" evidence="6">
    <location>
        <begin position="651"/>
        <end position="668"/>
    </location>
</feature>
<feature type="region of interest" description="Disordered" evidence="6">
    <location>
        <begin position="1"/>
        <end position="171"/>
    </location>
</feature>
<keyword evidence="3" id="KW-0804">Transcription</keyword>
<dbReference type="PANTHER" id="PTHR13115">
    <property type="entry name" value="RNA POLYMERASE-ASSOCIATED PROTEIN RTF1 HOMOLOG"/>
    <property type="match status" value="1"/>
</dbReference>
<gene>
    <name evidence="8" type="ORF">PLOB_00020593</name>
</gene>
<sequence length="674" mass="76756">MGKTSKEGSDSKRKRKRVAVESSSDDDESEQDFEEELKSLAKRSRQAQENSKPQKSGDSDSDLDSSEGSDDEWTMDSENGKGKGKAKAKEKVKKGGKKAASSSASSSEESGETSSGESSSSSSSSEDEEDEQYHDGWDDNLMGDEADRERLEKMTEKEREQELFNRVEKREALKTRFEIERKLRLAKKKEKKKKREKEKANLEKEGIALRKKERKRHIEEKKAKALDDLKAKRSEKKEKKAAETVAEPKEPQLKASDVFTDDEDEDEQEESKSSSGEGSYRESEDEQVEDEPLRVSTIDDLERIRISRHKLERWVHMPFFGKIIAGCFVRVGIGNHDGRPVYRVAEIRDVVETAKVYTLGNTKTNKGLKLRHGNQERVFRLEFVSNQRFTDSEFARWKEECEAHDIPIPTLDEVDNKAKQFNEARYYSYKEDDIDKIVAEKQKFRKTPYNYAQKKNHLMRSKEIAEQTGNREEAEKLRSELEELEEKASHLDKVRSKNLSAISYINERNRKRNIVEAEKAAAEEMNVEEKDNPFTRRKTLPQLVSMAKPASSPVTRVENEDKIEENAIPFPEPTRTDEASTSSQATEPTSPGVEALLTAPLGSQAAAALERKPSQSEDLFSAHNFDITINLDIPAPGTESRPAVATPRPVNTERDGAPRRSLNLEDYKKRRGLI</sequence>
<dbReference type="Proteomes" id="UP001159405">
    <property type="component" value="Unassembled WGS sequence"/>
</dbReference>
<feature type="compositionally biased region" description="Polar residues" evidence="6">
    <location>
        <begin position="579"/>
        <end position="589"/>
    </location>
</feature>
<comment type="subcellular location">
    <subcellularLocation>
        <location evidence="1">Nucleus</location>
    </subcellularLocation>
</comment>
<feature type="compositionally biased region" description="Low complexity" evidence="6">
    <location>
        <begin position="98"/>
        <end position="124"/>
    </location>
</feature>
<dbReference type="PANTHER" id="PTHR13115:SF8">
    <property type="entry name" value="RNA POLYMERASE-ASSOCIATED PROTEIN RTF1 HOMOLOG"/>
    <property type="match status" value="1"/>
</dbReference>
<dbReference type="SMART" id="SM00719">
    <property type="entry name" value="Plus3"/>
    <property type="match status" value="1"/>
</dbReference>
<feature type="compositionally biased region" description="Basic residues" evidence="6">
    <location>
        <begin position="82"/>
        <end position="97"/>
    </location>
</feature>
<keyword evidence="2" id="KW-0805">Transcription regulation</keyword>
<evidence type="ECO:0000256" key="1">
    <source>
        <dbReference type="ARBA" id="ARBA00004123"/>
    </source>
</evidence>
<keyword evidence="9" id="KW-1185">Reference proteome</keyword>
<evidence type="ECO:0000256" key="4">
    <source>
        <dbReference type="ARBA" id="ARBA00023242"/>
    </source>
</evidence>
<feature type="compositionally biased region" description="Basic and acidic residues" evidence="6">
    <location>
        <begin position="197"/>
        <end position="252"/>
    </location>
</feature>
<feature type="domain" description="Plus3" evidence="7">
    <location>
        <begin position="295"/>
        <end position="426"/>
    </location>
</feature>
<proteinExistence type="predicted"/>
<dbReference type="PROSITE" id="PS51360">
    <property type="entry name" value="PLUS3"/>
    <property type="match status" value="1"/>
</dbReference>
<dbReference type="InterPro" id="IPR036128">
    <property type="entry name" value="Plus3-like_sf"/>
</dbReference>
<feature type="compositionally biased region" description="Acidic residues" evidence="6">
    <location>
        <begin position="259"/>
        <end position="269"/>
    </location>
</feature>
<feature type="region of interest" description="Disordered" evidence="6">
    <location>
        <begin position="545"/>
        <end position="591"/>
    </location>
</feature>
<evidence type="ECO:0000256" key="5">
    <source>
        <dbReference type="SAM" id="Coils"/>
    </source>
</evidence>
<accession>A0ABN8NJH3</accession>
<dbReference type="SUPFAM" id="SSF159042">
    <property type="entry name" value="Plus3-like"/>
    <property type="match status" value="1"/>
</dbReference>
<evidence type="ECO:0000313" key="9">
    <source>
        <dbReference type="Proteomes" id="UP001159405"/>
    </source>
</evidence>
<feature type="region of interest" description="Disordered" evidence="6">
    <location>
        <begin position="632"/>
        <end position="674"/>
    </location>
</feature>
<feature type="compositionally biased region" description="Basic and acidic residues" evidence="6">
    <location>
        <begin position="145"/>
        <end position="171"/>
    </location>
</feature>